<dbReference type="Gene3D" id="3.40.50.300">
    <property type="entry name" value="P-loop containing nucleotide triphosphate hydrolases"/>
    <property type="match status" value="1"/>
</dbReference>
<sequence>MLLAERMTEITILEELLAACRARVGQFAVISGPVGCGKTEVLDAFAEEAMRSGAIVFGATAKRSGADVPFDVLVQLFCGSAAPERLRRQMDHLVDATSTAGAEGAAARTHVLRVIFTELVALADAQPVVIMVDDVECADHESLRELLDLVSRLRRAQALVVLSLSDEENAGTAMVHAELLRHRRWRRIELSLLSVEGVEALISAQPARWPDAPAAEIHRLSGGNPLLVRALLNDLGGADPQEPGTAFGQALLACLHRSSPETLAVARGIAVLDRPAGDFLLAELVGIEGQRVQAALRRLESAGLLSAGEFRNPASRTVILSDTAAPERRKLHERAAELLYLQGASASTVARHLIEIGEAPRRWTQRLLREAAELATVTDDLDFASDCLDLALRSSPDDQERATALVRLAGVVWRRNPVAVVRHLPALIESSRRGLLSGRQACGVARSLVWHGLTGEAVEVLEAAGRTGRASDSQIRAETGLIRRWLRSWHPPLAEKVYGAQQSPEAMDVGVVADERFVSTALLSEVLTCGGKSDVPRRAEEILRGIDLDETTLEPAESALLALLYSDHTERALTWCEPLLAAASERYAPTWTARLEAVRAEIALHQGDLSKAAGYARAALDRIASRGWGVAVGAPLATLIQAATMTGDHETAGAYVKTPVPQEMFKTRFGLRYLCARGLHLAASGRLHAALSDLLTCGSLAAEWGMDVPSFIPWRTAAAEVYLKLGDRERGRKMAEAQLIRVNKGQLRTRGISLRAMATTGELRGRLHLLRESVDLLHSAGDRYELATALAELHRAHRAMGERQRANAVFQQALRLATECRAEPLRRSLLRESSDEHAESLVMKEPNGGLVRLSRAERRVTALAATGHTNREIAQKLYITVSTVEQHLTKAYRKLNVSNRADLAAACMSSFADSA</sequence>
<dbReference type="Gene3D" id="1.10.10.10">
    <property type="entry name" value="Winged helix-like DNA-binding domain superfamily/Winged helix DNA-binding domain"/>
    <property type="match status" value="1"/>
</dbReference>
<dbReference type="SUPFAM" id="SSF46894">
    <property type="entry name" value="C-terminal effector domain of the bipartite response regulators"/>
    <property type="match status" value="1"/>
</dbReference>
<reference evidence="4" key="1">
    <citation type="submission" date="2016-06" db="EMBL/GenBank/DDBJ databases">
        <authorList>
            <person name="Varghese N."/>
            <person name="Submissions Spin"/>
        </authorList>
    </citation>
    <scope>NUCLEOTIDE SEQUENCE [LARGE SCALE GENOMIC DNA]</scope>
    <source>
        <strain evidence="4">DSM 44814</strain>
    </source>
</reference>
<keyword evidence="1" id="KW-0238">DNA-binding</keyword>
<evidence type="ECO:0000256" key="1">
    <source>
        <dbReference type="ARBA" id="ARBA00023125"/>
    </source>
</evidence>
<dbReference type="InterPro" id="IPR016032">
    <property type="entry name" value="Sig_transdc_resp-reg_C-effctor"/>
</dbReference>
<dbReference type="GO" id="GO:0003677">
    <property type="term" value="F:DNA binding"/>
    <property type="evidence" value="ECO:0007669"/>
    <property type="project" value="UniProtKB-KW"/>
</dbReference>
<feature type="domain" description="HTH luxR-type" evidence="2">
    <location>
        <begin position="846"/>
        <end position="911"/>
    </location>
</feature>
<name>A0A1C6UZ78_9ACTN</name>
<gene>
    <name evidence="3" type="ORF">GA0070604_4029</name>
</gene>
<dbReference type="InterPro" id="IPR041664">
    <property type="entry name" value="AAA_16"/>
</dbReference>
<dbReference type="InterPro" id="IPR039420">
    <property type="entry name" value="WalR-like"/>
</dbReference>
<dbReference type="AlphaFoldDB" id="A0A1C6UZ78"/>
<dbReference type="PANTHER" id="PTHR43214:SF43">
    <property type="entry name" value="TWO-COMPONENT RESPONSE REGULATOR"/>
    <property type="match status" value="1"/>
</dbReference>
<keyword evidence="4" id="KW-1185">Reference proteome</keyword>
<dbReference type="PRINTS" id="PR00038">
    <property type="entry name" value="HTHLUXR"/>
</dbReference>
<organism evidence="3 4">
    <name type="scientific">Micromonospora eburnea</name>
    <dbReference type="NCBI Taxonomy" id="227316"/>
    <lineage>
        <taxon>Bacteria</taxon>
        <taxon>Bacillati</taxon>
        <taxon>Actinomycetota</taxon>
        <taxon>Actinomycetes</taxon>
        <taxon>Micromonosporales</taxon>
        <taxon>Micromonosporaceae</taxon>
        <taxon>Micromonospora</taxon>
    </lineage>
</organism>
<dbReference type="PANTHER" id="PTHR43214">
    <property type="entry name" value="TWO-COMPONENT RESPONSE REGULATOR"/>
    <property type="match status" value="1"/>
</dbReference>
<dbReference type="STRING" id="227316.GA0070604_4029"/>
<dbReference type="SMART" id="SM00382">
    <property type="entry name" value="AAA"/>
    <property type="match status" value="1"/>
</dbReference>
<dbReference type="Pfam" id="PF00196">
    <property type="entry name" value="GerE"/>
    <property type="match status" value="1"/>
</dbReference>
<protein>
    <submittedName>
        <fullName evidence="3">Regulatory protein, luxR family</fullName>
    </submittedName>
</protein>
<dbReference type="InterPro" id="IPR000792">
    <property type="entry name" value="Tscrpt_reg_LuxR_C"/>
</dbReference>
<dbReference type="PROSITE" id="PS50043">
    <property type="entry name" value="HTH_LUXR_2"/>
    <property type="match status" value="1"/>
</dbReference>
<dbReference type="RefSeq" id="WP_091120540.1">
    <property type="nucleotide sequence ID" value="NZ_FMHY01000002.1"/>
</dbReference>
<evidence type="ECO:0000313" key="3">
    <source>
        <dbReference type="EMBL" id="SCL59336.1"/>
    </source>
</evidence>
<evidence type="ECO:0000259" key="2">
    <source>
        <dbReference type="PROSITE" id="PS50043"/>
    </source>
</evidence>
<dbReference type="Proteomes" id="UP000199696">
    <property type="component" value="Unassembled WGS sequence"/>
</dbReference>
<dbReference type="InterPro" id="IPR027417">
    <property type="entry name" value="P-loop_NTPase"/>
</dbReference>
<dbReference type="SUPFAM" id="SSF52540">
    <property type="entry name" value="P-loop containing nucleoside triphosphate hydrolases"/>
    <property type="match status" value="1"/>
</dbReference>
<dbReference type="Gene3D" id="1.25.40.10">
    <property type="entry name" value="Tetratricopeptide repeat domain"/>
    <property type="match status" value="1"/>
</dbReference>
<dbReference type="InterPro" id="IPR036388">
    <property type="entry name" value="WH-like_DNA-bd_sf"/>
</dbReference>
<dbReference type="GO" id="GO:0006355">
    <property type="term" value="P:regulation of DNA-templated transcription"/>
    <property type="evidence" value="ECO:0007669"/>
    <property type="project" value="InterPro"/>
</dbReference>
<dbReference type="Pfam" id="PF13191">
    <property type="entry name" value="AAA_16"/>
    <property type="match status" value="1"/>
</dbReference>
<evidence type="ECO:0000313" key="4">
    <source>
        <dbReference type="Proteomes" id="UP000199696"/>
    </source>
</evidence>
<dbReference type="SMART" id="SM00421">
    <property type="entry name" value="HTH_LUXR"/>
    <property type="match status" value="1"/>
</dbReference>
<accession>A0A1C6UZ78</accession>
<dbReference type="InterPro" id="IPR003593">
    <property type="entry name" value="AAA+_ATPase"/>
</dbReference>
<dbReference type="InterPro" id="IPR011990">
    <property type="entry name" value="TPR-like_helical_dom_sf"/>
</dbReference>
<dbReference type="EMBL" id="FMHY01000002">
    <property type="protein sequence ID" value="SCL59336.1"/>
    <property type="molecule type" value="Genomic_DNA"/>
</dbReference>
<dbReference type="CDD" id="cd06170">
    <property type="entry name" value="LuxR_C_like"/>
    <property type="match status" value="1"/>
</dbReference>
<proteinExistence type="predicted"/>